<accession>A0A7U3YMS7</accession>
<evidence type="ECO:0000313" key="2">
    <source>
        <dbReference type="EMBL" id="ADW18255.1"/>
    </source>
</evidence>
<dbReference type="InterPro" id="IPR007160">
    <property type="entry name" value="DUF362"/>
</dbReference>
<feature type="domain" description="DUF362" evidence="1">
    <location>
        <begin position="72"/>
        <end position="270"/>
    </location>
</feature>
<sequence length="304" mass="33214">MDRRQFIRDVMLWSAGATLTIPRFTIVPEVLAAEQPSPVLGVAKGQDYAALVERVLRPLGGMRRFVRPGDRVVVKPNIGWDRTPEQGANTHPQVVRAVVAQALEAGAKKVLVFDRTCNEQRRCYASSGIERAIHDLGDARAVIEHIDQRKFVPVRIERGKVLTRWEIYKEALDCDCYINLPVAKHHGLSRLTLGLKNSMGVIGGNRGQLHHQLGQSLADLATVIRPKLTLIDASRILLANGPQGGDLKDVRQTDTLIASVDPVAADAYATTLFDLPPEAIESTVAAHALGLGEMALARIKVVEA</sequence>
<dbReference type="EMBL" id="CP002364">
    <property type="protein sequence ID" value="ADW18255.1"/>
    <property type="molecule type" value="Genomic_DNA"/>
</dbReference>
<reference evidence="2 3" key="1">
    <citation type="journal article" date="2011" name="Stand. Genomic Sci.">
        <title>Complete genome sequence of Desulfobulbus propionicus type strain (1pr3).</title>
        <authorList>
            <person name="Pagani I."/>
            <person name="Lapidus A."/>
            <person name="Nolan M."/>
            <person name="Lucas S."/>
            <person name="Hammon N."/>
            <person name="Deshpande S."/>
            <person name="Cheng J.F."/>
            <person name="Chertkov O."/>
            <person name="Davenport K."/>
            <person name="Tapia R."/>
            <person name="Han C."/>
            <person name="Goodwin L."/>
            <person name="Pitluck S."/>
            <person name="Liolios K."/>
            <person name="Mavromatis K."/>
            <person name="Ivanova N."/>
            <person name="Mikhailova N."/>
            <person name="Pati A."/>
            <person name="Chen A."/>
            <person name="Palaniappan K."/>
            <person name="Land M."/>
            <person name="Hauser L."/>
            <person name="Chang Y.J."/>
            <person name="Jeffries C.D."/>
            <person name="Detter J.C."/>
            <person name="Brambilla E."/>
            <person name="Kannan K.P."/>
            <person name="Djao O.D."/>
            <person name="Rohde M."/>
            <person name="Pukall R."/>
            <person name="Spring S."/>
            <person name="Goker M."/>
            <person name="Sikorski J."/>
            <person name="Woyke T."/>
            <person name="Bristow J."/>
            <person name="Eisen J.A."/>
            <person name="Markowitz V."/>
            <person name="Hugenholtz P."/>
            <person name="Kyrpides N.C."/>
            <person name="Klenk H.P."/>
        </authorList>
    </citation>
    <scope>NUCLEOTIDE SEQUENCE [LARGE SCALE GENOMIC DNA]</scope>
    <source>
        <strain evidence="3">ATCC 33891 / DSM 2032 / 1pr3</strain>
    </source>
</reference>
<dbReference type="AlphaFoldDB" id="A0A7U3YMS7"/>
<dbReference type="RefSeq" id="WP_015724794.1">
    <property type="nucleotide sequence ID" value="NC_014972.1"/>
</dbReference>
<proteinExistence type="predicted"/>
<evidence type="ECO:0000259" key="1">
    <source>
        <dbReference type="Pfam" id="PF04015"/>
    </source>
</evidence>
<dbReference type="KEGG" id="dpr:Despr_2107"/>
<protein>
    <recommendedName>
        <fullName evidence="1">DUF362 domain-containing protein</fullName>
    </recommendedName>
</protein>
<name>A0A7U3YMS7_DESPD</name>
<evidence type="ECO:0000313" key="3">
    <source>
        <dbReference type="Proteomes" id="UP000006365"/>
    </source>
</evidence>
<dbReference type="Pfam" id="PF04015">
    <property type="entry name" value="DUF362"/>
    <property type="match status" value="1"/>
</dbReference>
<dbReference type="Proteomes" id="UP000006365">
    <property type="component" value="Chromosome"/>
</dbReference>
<keyword evidence="3" id="KW-1185">Reference proteome</keyword>
<gene>
    <name evidence="2" type="ordered locus">Despr_2107</name>
</gene>
<organism evidence="2 3">
    <name type="scientific">Desulfobulbus propionicus (strain ATCC 33891 / DSM 2032 / VKM B-1956 / 1pr3)</name>
    <dbReference type="NCBI Taxonomy" id="577650"/>
    <lineage>
        <taxon>Bacteria</taxon>
        <taxon>Pseudomonadati</taxon>
        <taxon>Thermodesulfobacteriota</taxon>
        <taxon>Desulfobulbia</taxon>
        <taxon>Desulfobulbales</taxon>
        <taxon>Desulfobulbaceae</taxon>
        <taxon>Desulfobulbus</taxon>
    </lineage>
</organism>